<evidence type="ECO:0000313" key="5">
    <source>
        <dbReference type="EMBL" id="KAK5064994.1"/>
    </source>
</evidence>
<dbReference type="SUPFAM" id="SSF82171">
    <property type="entry name" value="DPP6 N-terminal domain-like"/>
    <property type="match status" value="1"/>
</dbReference>
<sequence>MNPATRFGPIKGRNVVAGSYVRGDATINFNNSEPSDAWLYITDPRKDKKRLIKEKEDVLEACFSWILHEDYFCKWRAGNLRLLWIKGDAGKGKTMMTIGIINKVFKQHITDDSEPDFDDSDDHLQHDSISPQHNDESNDQANEPIAFFFCQNSEPRLRSAVSICRGLIFLLIEQRPALRKYLGKYQERPMTEILQGSEAFSYMQELMTKIARDPDMPTIFIIVDALDECAEGRAYLMDFIAEDINRPSNLRWLITSRNDDSVKPPPSLSACDSSLTISLEEHQDMINSNVDTYIGHKVDQVVRQKELGHLQNKLLEIFHNKAENTFLWVSLVCQELLEADSTIAETILNELPGGLKSLYRGMLKRLQTRHPATVNYCTQLLSTLSMAKRPLRLIEIIPVVGLPAAFRTTKDVSRLVHSCGSLLVLQGCQVKFVHKSAQDFVQNSNELHEFSLLPLDHEAFACRLLDCMSDSLKGLKMDICDGKEYGPISANLTSGCLDSPRLGSLNYACCHWIEHLVFEDIRRIDSAAISTADRVFDFCETNFLNWIEAMGLLGRAYDVPKLLQRLENWSQYQNPSELIEFIRDARKFTRKYLYIIQEAPLQVHGTAIGFCPEHSIMKRCFGSRMLPHFLTISGTQAEWNSEDPITLPNPTRSRIWDVAFSPDGELIAVSTADGIVKLWDLNTGSLVSDSMIYSRAETGASKLLFSHQGLLLAVAYVPSRYRSSYVLFRVSDGSVVCHVEEQDSNELTSMTFSPDDKIWACLAGDESIQLWDTATENFESKATCPKILKVHSDPEFVSTLQFLDNGAFLAAVLQPSGIVMYWNTKTGTQSELYGSPEPYPCKGFVNTVRLSPDGMFVRVFDLKVDDSVGSELRSSTGTDESVVQIWDCAARAAFTLPMHGEVVYNVHLTDKETIVCSGPSSLSLWKFRTGLQCWEHTLDCDVSFDVSSDGKRLVTVSRYEASPDFKIYDLESGKVLQRLQSHLDFMDSVKFSQRSKVTDATMLLFAWSHTDMNTWTVRTTPSESEAFPGAAINEPEAPVQSVSATASISPAMMLKFAPNLESLTSTHRMVTQDGEELFRAVNWNYSPEVRYRSGFVVNSRYHEFRKLACSSDHKFLALATSSGGVKVKNMMITGESDSKILDLQDDNQWGSVLTFLFSQNRLISMSADRLSIWKFSTNSSSFFEEDFYVEYPCCDAQFCCPSPDGVHLIVARSNHIELWDVNNSQKLYTIQDLQLLSDGIWDRPRDQWSDINEILFTPDGLRYACISTDLHSDRIKRNVRLRDTITGSLLATIKVSRTLHMTIGINNEHKFSGDGKYLLMDWGSTLLAVKSSEYDKEQFHLEKVDGRDMDVISAREKWVEVSYNGWVKCGDKFVVHLPPGFDYYSENIALDEKAGVLAVWYTGAQQPTVIRWDPSKL</sequence>
<keyword evidence="6" id="KW-1185">Reference proteome</keyword>
<dbReference type="Gene3D" id="2.130.10.10">
    <property type="entry name" value="YVTN repeat-like/Quinoprotein amine dehydrogenase"/>
    <property type="match status" value="4"/>
</dbReference>
<dbReference type="GeneID" id="89969051"/>
<dbReference type="InterPro" id="IPR011047">
    <property type="entry name" value="Quinoprotein_ADH-like_sf"/>
</dbReference>
<feature type="repeat" description="WD" evidence="2">
    <location>
        <begin position="740"/>
        <end position="781"/>
    </location>
</feature>
<dbReference type="PANTHER" id="PTHR10039">
    <property type="entry name" value="AMELOGENIN"/>
    <property type="match status" value="1"/>
</dbReference>
<evidence type="ECO:0000256" key="1">
    <source>
        <dbReference type="ARBA" id="ARBA00022737"/>
    </source>
</evidence>
<dbReference type="InterPro" id="IPR001680">
    <property type="entry name" value="WD40_rpt"/>
</dbReference>
<dbReference type="Proteomes" id="UP001358417">
    <property type="component" value="Unassembled WGS sequence"/>
</dbReference>
<evidence type="ECO:0000256" key="3">
    <source>
        <dbReference type="SAM" id="MobiDB-lite"/>
    </source>
</evidence>
<reference evidence="5 6" key="1">
    <citation type="submission" date="2023-08" db="EMBL/GenBank/DDBJ databases">
        <title>Black Yeasts Isolated from many extreme environments.</title>
        <authorList>
            <person name="Coleine C."/>
            <person name="Stajich J.E."/>
            <person name="Selbmann L."/>
        </authorList>
    </citation>
    <scope>NUCLEOTIDE SEQUENCE [LARGE SCALE GENOMIC DNA]</scope>
    <source>
        <strain evidence="5 6">CCFEE 5792</strain>
    </source>
</reference>
<dbReference type="Pfam" id="PF00400">
    <property type="entry name" value="WD40"/>
    <property type="match status" value="1"/>
</dbReference>
<comment type="caution">
    <text evidence="5">The sequence shown here is derived from an EMBL/GenBank/DDBJ whole genome shotgun (WGS) entry which is preliminary data.</text>
</comment>
<dbReference type="PANTHER" id="PTHR10039:SF14">
    <property type="entry name" value="NACHT DOMAIN-CONTAINING PROTEIN"/>
    <property type="match status" value="1"/>
</dbReference>
<feature type="region of interest" description="Disordered" evidence="3">
    <location>
        <begin position="115"/>
        <end position="137"/>
    </location>
</feature>
<dbReference type="Pfam" id="PF24883">
    <property type="entry name" value="NPHP3_N"/>
    <property type="match status" value="1"/>
</dbReference>
<dbReference type="InterPro" id="IPR056884">
    <property type="entry name" value="NPHP3-like_N"/>
</dbReference>
<dbReference type="PROSITE" id="PS50294">
    <property type="entry name" value="WD_REPEATS_REGION"/>
    <property type="match status" value="1"/>
</dbReference>
<feature type="repeat" description="WD" evidence="2">
    <location>
        <begin position="655"/>
        <end position="689"/>
    </location>
</feature>
<keyword evidence="2" id="KW-0853">WD repeat</keyword>
<dbReference type="PROSITE" id="PS50837">
    <property type="entry name" value="NACHT"/>
    <property type="match status" value="1"/>
</dbReference>
<evidence type="ECO:0000259" key="4">
    <source>
        <dbReference type="PROSITE" id="PS50837"/>
    </source>
</evidence>
<name>A0AAV9NRP7_9EURO</name>
<evidence type="ECO:0000256" key="2">
    <source>
        <dbReference type="PROSITE-ProRule" id="PRU00221"/>
    </source>
</evidence>
<keyword evidence="1" id="KW-0677">Repeat</keyword>
<feature type="domain" description="NACHT" evidence="4">
    <location>
        <begin position="81"/>
        <end position="259"/>
    </location>
</feature>
<dbReference type="InterPro" id="IPR015943">
    <property type="entry name" value="WD40/YVTN_repeat-like_dom_sf"/>
</dbReference>
<gene>
    <name evidence="5" type="ORF">LTR84_000829</name>
</gene>
<accession>A0AAV9NRP7</accession>
<dbReference type="RefSeq" id="XP_064712318.1">
    <property type="nucleotide sequence ID" value="XM_064844458.1"/>
</dbReference>
<organism evidence="5 6">
    <name type="scientific">Exophiala bonariae</name>
    <dbReference type="NCBI Taxonomy" id="1690606"/>
    <lineage>
        <taxon>Eukaryota</taxon>
        <taxon>Fungi</taxon>
        <taxon>Dikarya</taxon>
        <taxon>Ascomycota</taxon>
        <taxon>Pezizomycotina</taxon>
        <taxon>Eurotiomycetes</taxon>
        <taxon>Chaetothyriomycetidae</taxon>
        <taxon>Chaetothyriales</taxon>
        <taxon>Herpotrichiellaceae</taxon>
        <taxon>Exophiala</taxon>
    </lineage>
</organism>
<dbReference type="PROSITE" id="PS50082">
    <property type="entry name" value="WD_REPEATS_2"/>
    <property type="match status" value="2"/>
</dbReference>
<dbReference type="EMBL" id="JAVRRD010000001">
    <property type="protein sequence ID" value="KAK5064994.1"/>
    <property type="molecule type" value="Genomic_DNA"/>
</dbReference>
<dbReference type="InterPro" id="IPR007111">
    <property type="entry name" value="NACHT_NTPase"/>
</dbReference>
<proteinExistence type="predicted"/>
<dbReference type="SMART" id="SM00320">
    <property type="entry name" value="WD40"/>
    <property type="match status" value="5"/>
</dbReference>
<evidence type="ECO:0000313" key="6">
    <source>
        <dbReference type="Proteomes" id="UP001358417"/>
    </source>
</evidence>
<dbReference type="SUPFAM" id="SSF50998">
    <property type="entry name" value="Quinoprotein alcohol dehydrogenase-like"/>
    <property type="match status" value="1"/>
</dbReference>
<protein>
    <recommendedName>
        <fullName evidence="4">NACHT domain-containing protein</fullName>
    </recommendedName>
</protein>